<dbReference type="GO" id="GO:0003677">
    <property type="term" value="F:DNA binding"/>
    <property type="evidence" value="ECO:0007669"/>
    <property type="project" value="UniProtKB-KW"/>
</dbReference>
<dbReference type="STRING" id="1486262.TM49_19290"/>
<dbReference type="SUPFAM" id="SSF52172">
    <property type="entry name" value="CheY-like"/>
    <property type="match status" value="1"/>
</dbReference>
<dbReference type="GO" id="GO:0006355">
    <property type="term" value="P:regulation of DNA-templated transcription"/>
    <property type="evidence" value="ECO:0007669"/>
    <property type="project" value="InterPro"/>
</dbReference>
<evidence type="ECO:0000259" key="5">
    <source>
        <dbReference type="PROSITE" id="PS50110"/>
    </source>
</evidence>
<dbReference type="OrthoDB" id="9814495at2"/>
<organism evidence="6 7">
    <name type="scientific">Martelella endophytica</name>
    <dbReference type="NCBI Taxonomy" id="1486262"/>
    <lineage>
        <taxon>Bacteria</taxon>
        <taxon>Pseudomonadati</taxon>
        <taxon>Pseudomonadota</taxon>
        <taxon>Alphaproteobacteria</taxon>
        <taxon>Hyphomicrobiales</taxon>
        <taxon>Aurantimonadaceae</taxon>
        <taxon>Martelella</taxon>
    </lineage>
</organism>
<dbReference type="SMART" id="SM00421">
    <property type="entry name" value="HTH_LUXR"/>
    <property type="match status" value="1"/>
</dbReference>
<dbReference type="PROSITE" id="PS50110">
    <property type="entry name" value="RESPONSE_REGULATORY"/>
    <property type="match status" value="1"/>
</dbReference>
<dbReference type="KEGG" id="mey:TM49_19290"/>
<dbReference type="SMART" id="SM00448">
    <property type="entry name" value="REC"/>
    <property type="match status" value="1"/>
</dbReference>
<evidence type="ECO:0000313" key="6">
    <source>
        <dbReference type="EMBL" id="AJY47324.1"/>
    </source>
</evidence>
<name>A0A0D5LSY9_MAREN</name>
<proteinExistence type="predicted"/>
<dbReference type="Pfam" id="PF00072">
    <property type="entry name" value="Response_reg"/>
    <property type="match status" value="1"/>
</dbReference>
<evidence type="ECO:0000256" key="1">
    <source>
        <dbReference type="ARBA" id="ARBA00022553"/>
    </source>
</evidence>
<keyword evidence="7" id="KW-1185">Reference proteome</keyword>
<dbReference type="PATRIC" id="fig|1486262.3.peg.3992"/>
<dbReference type="CDD" id="cd17535">
    <property type="entry name" value="REC_NarL-like"/>
    <property type="match status" value="1"/>
</dbReference>
<reference evidence="6 7" key="1">
    <citation type="journal article" date="2015" name="Genome Announc.">
        <title>Complete genome sequence of Martelella endophytica YC6887, which has antifungal activity associated with a halophyte.</title>
        <authorList>
            <person name="Khan A."/>
            <person name="Khan H."/>
            <person name="Chung E.J."/>
            <person name="Hossain M.T."/>
            <person name="Chung Y.R."/>
        </authorList>
    </citation>
    <scope>NUCLEOTIDE SEQUENCE [LARGE SCALE GENOMIC DNA]</scope>
    <source>
        <strain evidence="6">YC6887</strain>
    </source>
</reference>
<dbReference type="InterPro" id="IPR000792">
    <property type="entry name" value="Tscrpt_reg_LuxR_C"/>
</dbReference>
<dbReference type="InterPro" id="IPR011006">
    <property type="entry name" value="CheY-like_superfamily"/>
</dbReference>
<dbReference type="Gene3D" id="3.40.50.2300">
    <property type="match status" value="1"/>
</dbReference>
<feature type="domain" description="Response regulatory" evidence="5">
    <location>
        <begin position="2"/>
        <end position="118"/>
    </location>
</feature>
<dbReference type="Proteomes" id="UP000032611">
    <property type="component" value="Chromosome"/>
</dbReference>
<dbReference type="GO" id="GO:0000160">
    <property type="term" value="P:phosphorelay signal transduction system"/>
    <property type="evidence" value="ECO:0007669"/>
    <property type="project" value="InterPro"/>
</dbReference>
<dbReference type="RefSeq" id="WP_045683625.1">
    <property type="nucleotide sequence ID" value="NZ_CP010803.1"/>
</dbReference>
<dbReference type="HOGENOM" id="CLU_000445_90_8_5"/>
<accession>A0A0D5LSY9</accession>
<dbReference type="Pfam" id="PF00196">
    <property type="entry name" value="GerE"/>
    <property type="match status" value="1"/>
</dbReference>
<feature type="modified residue" description="4-aspartylphosphate" evidence="3">
    <location>
        <position position="53"/>
    </location>
</feature>
<dbReference type="SUPFAM" id="SSF46894">
    <property type="entry name" value="C-terminal effector domain of the bipartite response regulators"/>
    <property type="match status" value="1"/>
</dbReference>
<dbReference type="InterPro" id="IPR001789">
    <property type="entry name" value="Sig_transdc_resp-reg_receiver"/>
</dbReference>
<keyword evidence="1 3" id="KW-0597">Phosphoprotein</keyword>
<evidence type="ECO:0000256" key="2">
    <source>
        <dbReference type="ARBA" id="ARBA00023125"/>
    </source>
</evidence>
<dbReference type="CDD" id="cd06170">
    <property type="entry name" value="LuxR_C_like"/>
    <property type="match status" value="1"/>
</dbReference>
<dbReference type="AlphaFoldDB" id="A0A0D5LSY9"/>
<evidence type="ECO:0000259" key="4">
    <source>
        <dbReference type="PROSITE" id="PS50043"/>
    </source>
</evidence>
<dbReference type="InterPro" id="IPR016032">
    <property type="entry name" value="Sig_transdc_resp-reg_C-effctor"/>
</dbReference>
<dbReference type="InterPro" id="IPR051015">
    <property type="entry name" value="EvgA-like"/>
</dbReference>
<dbReference type="PROSITE" id="PS50043">
    <property type="entry name" value="HTH_LUXR_2"/>
    <property type="match status" value="1"/>
</dbReference>
<evidence type="ECO:0000313" key="7">
    <source>
        <dbReference type="Proteomes" id="UP000032611"/>
    </source>
</evidence>
<dbReference type="PRINTS" id="PR00038">
    <property type="entry name" value="HTHLUXR"/>
</dbReference>
<dbReference type="PANTHER" id="PTHR45566:SF2">
    <property type="entry name" value="NARL SUBFAMILY"/>
    <property type="match status" value="1"/>
</dbReference>
<feature type="domain" description="HTH luxR-type" evidence="4">
    <location>
        <begin position="137"/>
        <end position="202"/>
    </location>
</feature>
<evidence type="ECO:0000256" key="3">
    <source>
        <dbReference type="PROSITE-ProRule" id="PRU00169"/>
    </source>
</evidence>
<sequence length="204" mass="22207">MKILIADDHELVRDTISAFLASEPGLRISVAADFHGAAELMNKEGPFDLVLLDYSMPGMNGLEGLEKAKTLNFGSPVAILSGTASRDIAEEALASGAAGFLPKSLPAKSLIHAVRFMAAGEQYAPVQFMTEKEEKTTHPLEEKLTKREMDVLKGLVEGQSNKEIARELDLQEVTVKLHVKTLCRKLEARNRTMAAMIAKNAGLF</sequence>
<gene>
    <name evidence="6" type="ORF">TM49_19290</name>
</gene>
<dbReference type="EMBL" id="CP010803">
    <property type="protein sequence ID" value="AJY47324.1"/>
    <property type="molecule type" value="Genomic_DNA"/>
</dbReference>
<dbReference type="PANTHER" id="PTHR45566">
    <property type="entry name" value="HTH-TYPE TRANSCRIPTIONAL REGULATOR YHJB-RELATED"/>
    <property type="match status" value="1"/>
</dbReference>
<keyword evidence="2" id="KW-0238">DNA-binding</keyword>
<protein>
    <submittedName>
        <fullName evidence="6">Chemotaxis protein CheY</fullName>
    </submittedName>
</protein>
<dbReference type="InterPro" id="IPR058245">
    <property type="entry name" value="NreC/VraR/RcsB-like_REC"/>
</dbReference>